<feature type="chain" id="PRO_5016670973" description="beta-N-acetylhexosaminidase" evidence="6">
    <location>
        <begin position="30"/>
        <end position="603"/>
    </location>
</feature>
<dbReference type="GO" id="GO:0005975">
    <property type="term" value="P:carbohydrate metabolic process"/>
    <property type="evidence" value="ECO:0007669"/>
    <property type="project" value="InterPro"/>
</dbReference>
<dbReference type="PANTHER" id="PTHR30480">
    <property type="entry name" value="BETA-HEXOSAMINIDASE-RELATED"/>
    <property type="match status" value="1"/>
</dbReference>
<dbReference type="GO" id="GO:0009254">
    <property type="term" value="P:peptidoglycan turnover"/>
    <property type="evidence" value="ECO:0007669"/>
    <property type="project" value="TreeGrafter"/>
</dbReference>
<protein>
    <recommendedName>
        <fullName evidence="3">beta-N-acetylhexosaminidase</fullName>
        <ecNumber evidence="3">3.2.1.52</ecNumber>
    </recommendedName>
</protein>
<name>A0A371NR67_9MICO</name>
<dbReference type="InterPro" id="IPR036881">
    <property type="entry name" value="Glyco_hydro_3_C_sf"/>
</dbReference>
<evidence type="ECO:0000256" key="1">
    <source>
        <dbReference type="ARBA" id="ARBA00001231"/>
    </source>
</evidence>
<dbReference type="RefSeq" id="WP_116243189.1">
    <property type="nucleotide sequence ID" value="NZ_QUAB01000047.1"/>
</dbReference>
<evidence type="ECO:0000256" key="3">
    <source>
        <dbReference type="ARBA" id="ARBA00012663"/>
    </source>
</evidence>
<feature type="domain" description="Glycoside hydrolase family 3 C-terminal" evidence="8">
    <location>
        <begin position="436"/>
        <end position="602"/>
    </location>
</feature>
<dbReference type="Gene3D" id="3.20.20.300">
    <property type="entry name" value="Glycoside hydrolase, family 3, N-terminal domain"/>
    <property type="match status" value="1"/>
</dbReference>
<dbReference type="InterPro" id="IPR017853">
    <property type="entry name" value="GH"/>
</dbReference>
<dbReference type="InterPro" id="IPR002772">
    <property type="entry name" value="Glyco_hydro_3_C"/>
</dbReference>
<feature type="signal peptide" evidence="6">
    <location>
        <begin position="1"/>
        <end position="29"/>
    </location>
</feature>
<evidence type="ECO:0000256" key="6">
    <source>
        <dbReference type="SAM" id="SignalP"/>
    </source>
</evidence>
<dbReference type="SUPFAM" id="SSF52279">
    <property type="entry name" value="Beta-D-glucan exohydrolase, C-terminal domain"/>
    <property type="match status" value="1"/>
</dbReference>
<evidence type="ECO:0000256" key="5">
    <source>
        <dbReference type="ARBA" id="ARBA00023295"/>
    </source>
</evidence>
<dbReference type="EC" id="3.2.1.52" evidence="3"/>
<dbReference type="InterPro" id="IPR036962">
    <property type="entry name" value="Glyco_hydro_3_N_sf"/>
</dbReference>
<dbReference type="Proteomes" id="UP000262172">
    <property type="component" value="Unassembled WGS sequence"/>
</dbReference>
<dbReference type="PRINTS" id="PR00133">
    <property type="entry name" value="GLHYDRLASE3"/>
</dbReference>
<dbReference type="InterPro" id="IPR001764">
    <property type="entry name" value="Glyco_hydro_3_N"/>
</dbReference>
<evidence type="ECO:0000256" key="4">
    <source>
        <dbReference type="ARBA" id="ARBA00022801"/>
    </source>
</evidence>
<dbReference type="AlphaFoldDB" id="A0A371NR67"/>
<dbReference type="Pfam" id="PF01915">
    <property type="entry name" value="Glyco_hydro_3_C"/>
    <property type="match status" value="1"/>
</dbReference>
<organism evidence="9 10">
    <name type="scientific">Microbacterium bovistercoris</name>
    <dbReference type="NCBI Taxonomy" id="2293570"/>
    <lineage>
        <taxon>Bacteria</taxon>
        <taxon>Bacillati</taxon>
        <taxon>Actinomycetota</taxon>
        <taxon>Actinomycetes</taxon>
        <taxon>Micrococcales</taxon>
        <taxon>Microbacteriaceae</taxon>
        <taxon>Microbacterium</taxon>
    </lineage>
</organism>
<dbReference type="Pfam" id="PF00933">
    <property type="entry name" value="Glyco_hydro_3"/>
    <property type="match status" value="1"/>
</dbReference>
<feature type="domain" description="Glycoside hydrolase family 3 N-terminal" evidence="7">
    <location>
        <begin position="60"/>
        <end position="395"/>
    </location>
</feature>
<sequence length="603" mass="62503">MRNISFRRSVATAATVALAVGLGPVAASAAETPPPTAGQSAAHAEDRAREYARSTMASMTLEEKIGQLFILFAYGPTATSEDARNTALYGQPDAARIISEYEPGGFILFSARDNVTDPVQVANLSNGLQDAAADAGAGIPLLVSTDQEQGLVTRIGSPATLFPGNMALGAGGSTKDTRKAAAITGQELLAMGIQQNNAPDADVNVNPDNPVIGVRSFSSDPTLVSQLTAAAVQGYQDDAGIIATAKHFPGHGDTATDSHTGLPVITHTLEEWQQIDAPPFQAAIAAGVDSIMTAHIVVPALDDSGDPATLSKKIVTGQLREALGFDGVIVTDGLEMAAVRQKYGDGEVAVRALEAGVDQLLLPAAPQEAYQAVEDALASGRLTEQRIDESVQRVLVMKYDQGVTKHPKVDVGKVLDKVGKQSSLRAAEKITDRTTTLVRNENGALPVSVTGEKVLVTGYGVVTGQTLADQLTARGAQATALSTGTAPTQAQIDQAVAAAQASDVTVVLTNGVTATSRQKALVAALDATDTHLVVVGVRNPYDINQLGAVDNFIATYSYATPALASLAKVITGEISPAGKLPVDIFSGDDPTKVLYPFGHGLTW</sequence>
<evidence type="ECO:0000313" key="10">
    <source>
        <dbReference type="Proteomes" id="UP000262172"/>
    </source>
</evidence>
<keyword evidence="10" id="KW-1185">Reference proteome</keyword>
<proteinExistence type="inferred from homology"/>
<evidence type="ECO:0000259" key="8">
    <source>
        <dbReference type="Pfam" id="PF01915"/>
    </source>
</evidence>
<dbReference type="PANTHER" id="PTHR30480:SF13">
    <property type="entry name" value="BETA-HEXOSAMINIDASE"/>
    <property type="match status" value="1"/>
</dbReference>
<dbReference type="SUPFAM" id="SSF51445">
    <property type="entry name" value="(Trans)glycosidases"/>
    <property type="match status" value="1"/>
</dbReference>
<keyword evidence="6" id="KW-0732">Signal</keyword>
<dbReference type="InterPro" id="IPR050226">
    <property type="entry name" value="NagZ_Beta-hexosaminidase"/>
</dbReference>
<accession>A0A371NR67</accession>
<evidence type="ECO:0000313" key="9">
    <source>
        <dbReference type="EMBL" id="REJ04247.1"/>
    </source>
</evidence>
<keyword evidence="5" id="KW-0326">Glycosidase</keyword>
<dbReference type="GO" id="GO:0004563">
    <property type="term" value="F:beta-N-acetylhexosaminidase activity"/>
    <property type="evidence" value="ECO:0007669"/>
    <property type="project" value="UniProtKB-EC"/>
</dbReference>
<evidence type="ECO:0000259" key="7">
    <source>
        <dbReference type="Pfam" id="PF00933"/>
    </source>
</evidence>
<evidence type="ECO:0000256" key="2">
    <source>
        <dbReference type="ARBA" id="ARBA00005336"/>
    </source>
</evidence>
<dbReference type="Gene3D" id="3.40.50.1700">
    <property type="entry name" value="Glycoside hydrolase family 3 C-terminal domain"/>
    <property type="match status" value="1"/>
</dbReference>
<dbReference type="FunFam" id="3.20.20.300:FF:000014">
    <property type="entry name" value="Beta-hexosaminidase, lipoprotein"/>
    <property type="match status" value="1"/>
</dbReference>
<keyword evidence="4 9" id="KW-0378">Hydrolase</keyword>
<gene>
    <name evidence="9" type="ORF">DY023_15195</name>
</gene>
<comment type="caution">
    <text evidence="9">The sequence shown here is derived from an EMBL/GenBank/DDBJ whole genome shotgun (WGS) entry which is preliminary data.</text>
</comment>
<dbReference type="OrthoDB" id="3187421at2"/>
<comment type="similarity">
    <text evidence="2">Belongs to the glycosyl hydrolase 3 family.</text>
</comment>
<dbReference type="EMBL" id="QUAB01000047">
    <property type="protein sequence ID" value="REJ04247.1"/>
    <property type="molecule type" value="Genomic_DNA"/>
</dbReference>
<reference evidence="9 10" key="1">
    <citation type="submission" date="2018-08" db="EMBL/GenBank/DDBJ databases">
        <title>Isolation, diversity and antifungal activity of Actinobacteria from cow dung.</title>
        <authorList>
            <person name="Ling L."/>
        </authorList>
    </citation>
    <scope>NUCLEOTIDE SEQUENCE [LARGE SCALE GENOMIC DNA]</scope>
    <source>
        <strain evidence="9 10">NEAU-LLE</strain>
    </source>
</reference>
<comment type="catalytic activity">
    <reaction evidence="1">
        <text>Hydrolysis of terminal non-reducing N-acetyl-D-hexosamine residues in N-acetyl-beta-D-hexosaminides.</text>
        <dbReference type="EC" id="3.2.1.52"/>
    </reaction>
</comment>